<dbReference type="InterPro" id="IPR001789">
    <property type="entry name" value="Sig_transdc_resp-reg_receiver"/>
</dbReference>
<dbReference type="InterPro" id="IPR005467">
    <property type="entry name" value="His_kinase_dom"/>
</dbReference>
<keyword evidence="10" id="KW-1133">Transmembrane helix</keyword>
<keyword evidence="4" id="KW-0808">Transferase</keyword>
<dbReference type="InterPro" id="IPR011623">
    <property type="entry name" value="7TMR_DISM_rcpt_extracell_dom1"/>
</dbReference>
<keyword evidence="6" id="KW-0418">Kinase</keyword>
<dbReference type="InterPro" id="IPR003661">
    <property type="entry name" value="HisK_dim/P_dom"/>
</dbReference>
<dbReference type="InterPro" id="IPR010559">
    <property type="entry name" value="Sig_transdc_His_kin_internal"/>
</dbReference>
<dbReference type="SMART" id="SM00448">
    <property type="entry name" value="REC"/>
    <property type="match status" value="1"/>
</dbReference>
<comment type="caution">
    <text evidence="9">Lacks conserved residue(s) required for the propagation of feature annotation.</text>
</comment>
<dbReference type="CDD" id="cd00082">
    <property type="entry name" value="HisKA"/>
    <property type="match status" value="1"/>
</dbReference>
<evidence type="ECO:0000256" key="7">
    <source>
        <dbReference type="ARBA" id="ARBA00022840"/>
    </source>
</evidence>
<feature type="transmembrane region" description="Helical" evidence="10">
    <location>
        <begin position="307"/>
        <end position="326"/>
    </location>
</feature>
<dbReference type="GO" id="GO:0005886">
    <property type="term" value="C:plasma membrane"/>
    <property type="evidence" value="ECO:0007669"/>
    <property type="project" value="TreeGrafter"/>
</dbReference>
<dbReference type="InterPro" id="IPR003594">
    <property type="entry name" value="HATPase_dom"/>
</dbReference>
<dbReference type="OrthoDB" id="9809348at2"/>
<evidence type="ECO:0000256" key="4">
    <source>
        <dbReference type="ARBA" id="ARBA00022679"/>
    </source>
</evidence>
<keyword evidence="10" id="KW-0812">Transmembrane</keyword>
<keyword evidence="3" id="KW-0597">Phosphoprotein</keyword>
<dbReference type="GO" id="GO:0000155">
    <property type="term" value="F:phosphorelay sensor kinase activity"/>
    <property type="evidence" value="ECO:0007669"/>
    <property type="project" value="InterPro"/>
</dbReference>
<dbReference type="Pfam" id="PF02518">
    <property type="entry name" value="HATPase_c"/>
    <property type="match status" value="2"/>
</dbReference>
<sequence>MMTKRKITLILILVLFLLTGLRLLWVSRHMDPPHPPAVQGVIDLRNWDFASTRTIALEGEWAFYPGQWLFPQATASAEPLLQPSLLHVPGRWNSAMPDGSSYGYGTYRLRILVDQQPGFSYGLIVPNIRTSSELFVNGTSLMKLGQPAEQAERYEAKTLSYATSFQTNEHEIELVLQVANYKYPPGGGILRPIRLGSAAAAEKERLEQVALQFGFAVVIGLHGIYAGLLFLFNRRQKMPAYFFLLTLALMLCILIDDDKLLVRMFPAINYEWTVKLVYLSYTGTGIFVLKMTEGLFPQNRKNRLFYWYYRCCFAYVLFVLLAPAKLLVECNILYTLITLFSTIYAPVYMLRMANKQHRDAIYLLVAISGVTSSIIWGIIKNRTHLDFGYYPFDIFFAIVSFAAYWFKQYFWHAEQATRLAQELQQADKMKDEFLASTSRELRTPLHDMINIAQSVRERGQETPDRKHDADLELLITIGHRLSFMVNELSDLVLIKENRLLLRLNELRLASVVSGVLDMVRFMTSKPIRFEMDISEPFPPVIADEQRVIQILFSLLRHAIKFTNEGTVTIKAEARGHMAYVHIVDTGAGLDAEALQSVFQPYAHGSAGNGEGMGPGLSLCRQLIQLQGGSLTLESLAGQGATFTFTLPLAEKAGSTAAASPLSPQTGDMSYTFHSMEGATTLKPGLGQDSGRFHILAVDDDPVNLGVLSALLWEEPYEITAASSGQEAIARLTERPWDLVIAHVMMPHMSGYELAKRIRERYSSFELPILLLTARSGAEDVYAGFASGANDYVAKPTDVVELRARVRALVTLRQSVSHSLRMEAAYLQAQIQPHFLFNALNSITALSSVDTDQMNELIAAFSAYLRISFDMWNLEQLVPLANELELVRSYLFIEQARFADRLTVDWHVQADLQQLLPPLVLQPLIENAVKHGLLSRSKGGTLSIRIMEQSDVIHIAVEDDGVGMEEGHVRQLLDPAAKGRSGIGVWNTNRRLKQMYGAGLTIHSRPGEGTRVSFEIVKSQHETKKGG</sequence>
<keyword evidence="7" id="KW-0067">ATP-binding</keyword>
<name>A0A3S0A891_9BACL</name>
<dbReference type="Pfam" id="PF06580">
    <property type="entry name" value="His_kinase"/>
    <property type="match status" value="1"/>
</dbReference>
<dbReference type="CDD" id="cd17574">
    <property type="entry name" value="REC_OmpR"/>
    <property type="match status" value="1"/>
</dbReference>
<keyword evidence="10" id="KW-0472">Membrane</keyword>
<evidence type="ECO:0000259" key="11">
    <source>
        <dbReference type="PROSITE" id="PS50109"/>
    </source>
</evidence>
<dbReference type="Gene3D" id="3.40.50.2300">
    <property type="match status" value="1"/>
</dbReference>
<dbReference type="Gene3D" id="2.60.120.260">
    <property type="entry name" value="Galactose-binding domain-like"/>
    <property type="match status" value="1"/>
</dbReference>
<keyword evidence="8" id="KW-0902">Two-component regulatory system</keyword>
<feature type="domain" description="Histidine kinase" evidence="11">
    <location>
        <begin position="919"/>
        <end position="1019"/>
    </location>
</feature>
<feature type="domain" description="Histidine kinase" evidence="11">
    <location>
        <begin position="436"/>
        <end position="650"/>
    </location>
</feature>
<evidence type="ECO:0000259" key="12">
    <source>
        <dbReference type="PROSITE" id="PS50110"/>
    </source>
</evidence>
<gene>
    <name evidence="13" type="ORF">EJQ19_24845</name>
</gene>
<dbReference type="PROSITE" id="PS50110">
    <property type="entry name" value="RESPONSE_REGULATORY"/>
    <property type="match status" value="1"/>
</dbReference>
<dbReference type="GO" id="GO:0009927">
    <property type="term" value="F:histidine phosphotransfer kinase activity"/>
    <property type="evidence" value="ECO:0007669"/>
    <property type="project" value="TreeGrafter"/>
</dbReference>
<dbReference type="PANTHER" id="PTHR43047">
    <property type="entry name" value="TWO-COMPONENT HISTIDINE PROTEIN KINASE"/>
    <property type="match status" value="1"/>
</dbReference>
<dbReference type="Pfam" id="PF07695">
    <property type="entry name" value="7TMR-DISM_7TM"/>
    <property type="match status" value="1"/>
</dbReference>
<accession>A0A3S0A891</accession>
<dbReference type="SUPFAM" id="SSF49785">
    <property type="entry name" value="Galactose-binding domain-like"/>
    <property type="match status" value="1"/>
</dbReference>
<evidence type="ECO:0000256" key="2">
    <source>
        <dbReference type="ARBA" id="ARBA00012438"/>
    </source>
</evidence>
<keyword evidence="14" id="KW-1185">Reference proteome</keyword>
<dbReference type="SUPFAM" id="SSF55874">
    <property type="entry name" value="ATPase domain of HSP90 chaperone/DNA topoisomerase II/histidine kinase"/>
    <property type="match status" value="2"/>
</dbReference>
<reference evidence="13 14" key="1">
    <citation type="submission" date="2018-12" db="EMBL/GenBank/DDBJ databases">
        <title>Bacillus ochoae sp. nov., Paenibacillus whitsoniae sp. nov., Paenibacillus spiritus sp. nov. Isolated from the Mars Exploration Rover during spacecraft assembly.</title>
        <authorList>
            <person name="Seuylemezian A."/>
            <person name="Vaishampayan P."/>
        </authorList>
    </citation>
    <scope>NUCLEOTIDE SEQUENCE [LARGE SCALE GENOMIC DNA]</scope>
    <source>
        <strain evidence="13 14">MER 54</strain>
    </source>
</reference>
<evidence type="ECO:0000256" key="6">
    <source>
        <dbReference type="ARBA" id="ARBA00022777"/>
    </source>
</evidence>
<keyword evidence="5" id="KW-0547">Nucleotide-binding</keyword>
<organism evidence="13 14">
    <name type="scientific">Paenibacillus whitsoniae</name>
    <dbReference type="NCBI Taxonomy" id="2496558"/>
    <lineage>
        <taxon>Bacteria</taxon>
        <taxon>Bacillati</taxon>
        <taxon>Bacillota</taxon>
        <taxon>Bacilli</taxon>
        <taxon>Bacillales</taxon>
        <taxon>Paenibacillaceae</taxon>
        <taxon>Paenibacillus</taxon>
    </lineage>
</organism>
<evidence type="ECO:0000256" key="9">
    <source>
        <dbReference type="PROSITE-ProRule" id="PRU00169"/>
    </source>
</evidence>
<dbReference type="PROSITE" id="PS50109">
    <property type="entry name" value="HIS_KIN"/>
    <property type="match status" value="2"/>
</dbReference>
<evidence type="ECO:0000256" key="1">
    <source>
        <dbReference type="ARBA" id="ARBA00000085"/>
    </source>
</evidence>
<dbReference type="InterPro" id="IPR036097">
    <property type="entry name" value="HisK_dim/P_sf"/>
</dbReference>
<evidence type="ECO:0000256" key="8">
    <source>
        <dbReference type="ARBA" id="ARBA00023012"/>
    </source>
</evidence>
<evidence type="ECO:0000313" key="13">
    <source>
        <dbReference type="EMBL" id="RTE05540.1"/>
    </source>
</evidence>
<dbReference type="PANTHER" id="PTHR43047:SF72">
    <property type="entry name" value="OSMOSENSING HISTIDINE PROTEIN KINASE SLN1"/>
    <property type="match status" value="1"/>
</dbReference>
<dbReference type="EMBL" id="RXHU01000082">
    <property type="protein sequence ID" value="RTE05540.1"/>
    <property type="molecule type" value="Genomic_DNA"/>
</dbReference>
<evidence type="ECO:0000256" key="10">
    <source>
        <dbReference type="SAM" id="Phobius"/>
    </source>
</evidence>
<dbReference type="Proteomes" id="UP000276128">
    <property type="component" value="Unassembled WGS sequence"/>
</dbReference>
<evidence type="ECO:0000256" key="5">
    <source>
        <dbReference type="ARBA" id="ARBA00022741"/>
    </source>
</evidence>
<comment type="catalytic activity">
    <reaction evidence="1">
        <text>ATP + protein L-histidine = ADP + protein N-phospho-L-histidine.</text>
        <dbReference type="EC" id="2.7.13.3"/>
    </reaction>
</comment>
<feature type="transmembrane region" description="Helical" evidence="10">
    <location>
        <begin position="213"/>
        <end position="232"/>
    </location>
</feature>
<protein>
    <recommendedName>
        <fullName evidence="2">histidine kinase</fullName>
        <ecNumber evidence="2">2.7.13.3</ecNumber>
    </recommendedName>
</protein>
<dbReference type="Gene3D" id="1.10.287.130">
    <property type="match status" value="1"/>
</dbReference>
<dbReference type="InterPro" id="IPR004358">
    <property type="entry name" value="Sig_transdc_His_kin-like_C"/>
</dbReference>
<comment type="caution">
    <text evidence="13">The sequence shown here is derived from an EMBL/GenBank/DDBJ whole genome shotgun (WGS) entry which is preliminary data.</text>
</comment>
<dbReference type="InterPro" id="IPR011006">
    <property type="entry name" value="CheY-like_superfamily"/>
</dbReference>
<dbReference type="InterPro" id="IPR036890">
    <property type="entry name" value="HATPase_C_sf"/>
</dbReference>
<dbReference type="SUPFAM" id="SSF47384">
    <property type="entry name" value="Homodimeric domain of signal transducing histidine kinase"/>
    <property type="match status" value="1"/>
</dbReference>
<dbReference type="Pfam" id="PF00072">
    <property type="entry name" value="Response_reg"/>
    <property type="match status" value="1"/>
</dbReference>
<dbReference type="SUPFAM" id="SSF52172">
    <property type="entry name" value="CheY-like"/>
    <property type="match status" value="1"/>
</dbReference>
<proteinExistence type="predicted"/>
<dbReference type="SMART" id="SM00387">
    <property type="entry name" value="HATPase_c"/>
    <property type="match status" value="2"/>
</dbReference>
<dbReference type="SMART" id="SM00388">
    <property type="entry name" value="HisKA"/>
    <property type="match status" value="1"/>
</dbReference>
<feature type="transmembrane region" description="Helical" evidence="10">
    <location>
        <begin position="239"/>
        <end position="256"/>
    </location>
</feature>
<feature type="transmembrane region" description="Helical" evidence="10">
    <location>
        <begin position="332"/>
        <end position="350"/>
    </location>
</feature>
<feature type="transmembrane region" description="Helical" evidence="10">
    <location>
        <begin position="276"/>
        <end position="295"/>
    </location>
</feature>
<dbReference type="GO" id="GO:0005524">
    <property type="term" value="F:ATP binding"/>
    <property type="evidence" value="ECO:0007669"/>
    <property type="project" value="UniProtKB-KW"/>
</dbReference>
<dbReference type="PRINTS" id="PR00344">
    <property type="entry name" value="BCTRLSENSOR"/>
</dbReference>
<dbReference type="AlphaFoldDB" id="A0A3S0A891"/>
<dbReference type="Gene3D" id="3.30.565.10">
    <property type="entry name" value="Histidine kinase-like ATPase, C-terminal domain"/>
    <property type="match status" value="2"/>
</dbReference>
<dbReference type="EC" id="2.7.13.3" evidence="2"/>
<dbReference type="InterPro" id="IPR008979">
    <property type="entry name" value="Galactose-bd-like_sf"/>
</dbReference>
<feature type="transmembrane region" description="Helical" evidence="10">
    <location>
        <begin position="362"/>
        <end position="381"/>
    </location>
</feature>
<evidence type="ECO:0000313" key="14">
    <source>
        <dbReference type="Proteomes" id="UP000276128"/>
    </source>
</evidence>
<feature type="domain" description="Response regulatory" evidence="12">
    <location>
        <begin position="693"/>
        <end position="809"/>
    </location>
</feature>
<evidence type="ECO:0000256" key="3">
    <source>
        <dbReference type="ARBA" id="ARBA00022553"/>
    </source>
</evidence>